<evidence type="ECO:0000313" key="2">
    <source>
        <dbReference type="Proteomes" id="UP000324222"/>
    </source>
</evidence>
<organism evidence="1 2">
    <name type="scientific">Portunus trituberculatus</name>
    <name type="common">Swimming crab</name>
    <name type="synonym">Neptunus trituberculatus</name>
    <dbReference type="NCBI Taxonomy" id="210409"/>
    <lineage>
        <taxon>Eukaryota</taxon>
        <taxon>Metazoa</taxon>
        <taxon>Ecdysozoa</taxon>
        <taxon>Arthropoda</taxon>
        <taxon>Crustacea</taxon>
        <taxon>Multicrustacea</taxon>
        <taxon>Malacostraca</taxon>
        <taxon>Eumalacostraca</taxon>
        <taxon>Eucarida</taxon>
        <taxon>Decapoda</taxon>
        <taxon>Pleocyemata</taxon>
        <taxon>Brachyura</taxon>
        <taxon>Eubrachyura</taxon>
        <taxon>Portunoidea</taxon>
        <taxon>Portunidae</taxon>
        <taxon>Portuninae</taxon>
        <taxon>Portunus</taxon>
    </lineage>
</organism>
<keyword evidence="2" id="KW-1185">Reference proteome</keyword>
<sequence length="91" mass="10331">MLEAKQYFNLSFSIYKNVSRGDYRRGGVVMFMKDWLAEAIMNVDKSTEDQIWVTMSLVSGPEAWRGLYTSGRLAILLAGTARSTGPTRYRV</sequence>
<dbReference type="Proteomes" id="UP000324222">
    <property type="component" value="Unassembled WGS sequence"/>
</dbReference>
<dbReference type="AlphaFoldDB" id="A0A5B7GPI0"/>
<comment type="caution">
    <text evidence="1">The sequence shown here is derived from an EMBL/GenBank/DDBJ whole genome shotgun (WGS) entry which is preliminary data.</text>
</comment>
<dbReference type="EMBL" id="VSRR010016273">
    <property type="protein sequence ID" value="MPC59117.1"/>
    <property type="molecule type" value="Genomic_DNA"/>
</dbReference>
<name>A0A5B7GPI0_PORTR</name>
<protein>
    <submittedName>
        <fullName evidence="1">Uncharacterized protein</fullName>
    </submittedName>
</protein>
<reference evidence="1 2" key="1">
    <citation type="submission" date="2019-05" db="EMBL/GenBank/DDBJ databases">
        <title>Another draft genome of Portunus trituberculatus and its Hox gene families provides insights of decapod evolution.</title>
        <authorList>
            <person name="Jeong J.-H."/>
            <person name="Song I."/>
            <person name="Kim S."/>
            <person name="Choi T."/>
            <person name="Kim D."/>
            <person name="Ryu S."/>
            <person name="Kim W."/>
        </authorList>
    </citation>
    <scope>NUCLEOTIDE SEQUENCE [LARGE SCALE GENOMIC DNA]</scope>
    <source>
        <tissue evidence="1">Muscle</tissue>
    </source>
</reference>
<accession>A0A5B7GPI0</accession>
<proteinExistence type="predicted"/>
<gene>
    <name evidence="1" type="ORF">E2C01_053132</name>
</gene>
<evidence type="ECO:0000313" key="1">
    <source>
        <dbReference type="EMBL" id="MPC59117.1"/>
    </source>
</evidence>